<dbReference type="Proteomes" id="UP000789845">
    <property type="component" value="Unassembled WGS sequence"/>
</dbReference>
<evidence type="ECO:0000259" key="1">
    <source>
        <dbReference type="SMART" id="SM00507"/>
    </source>
</evidence>
<feature type="domain" description="HNH nuclease" evidence="1">
    <location>
        <begin position="21"/>
        <end position="89"/>
    </location>
</feature>
<dbReference type="EMBL" id="CAKJTG010000008">
    <property type="protein sequence ID" value="CAG9608042.1"/>
    <property type="molecule type" value="Genomic_DNA"/>
</dbReference>
<dbReference type="RefSeq" id="WP_230496293.1">
    <property type="nucleotide sequence ID" value="NZ_CAKJTG010000008.1"/>
</dbReference>
<accession>A0A9C7LA43</accession>
<proteinExistence type="predicted"/>
<organism evidence="2 3">
    <name type="scientific">Pseudoneobacillus rhizosphaerae</name>
    <dbReference type="NCBI Taxonomy" id="2880968"/>
    <lineage>
        <taxon>Bacteria</taxon>
        <taxon>Bacillati</taxon>
        <taxon>Bacillota</taxon>
        <taxon>Bacilli</taxon>
        <taxon>Bacillales</taxon>
        <taxon>Bacillaceae</taxon>
        <taxon>Pseudoneobacillus</taxon>
    </lineage>
</organism>
<evidence type="ECO:0000313" key="3">
    <source>
        <dbReference type="Proteomes" id="UP000789845"/>
    </source>
</evidence>
<name>A0A9C7LA43_9BACI</name>
<dbReference type="AlphaFoldDB" id="A0A9C7LA43"/>
<dbReference type="SMART" id="SM00507">
    <property type="entry name" value="HNHc"/>
    <property type="match status" value="1"/>
</dbReference>
<protein>
    <recommendedName>
        <fullName evidence="1">HNH nuclease domain-containing protein</fullName>
    </recommendedName>
</protein>
<gene>
    <name evidence="2" type="ORF">NEOCIP111885_01734</name>
</gene>
<reference evidence="2" key="1">
    <citation type="submission" date="2021-10" db="EMBL/GenBank/DDBJ databases">
        <authorList>
            <person name="Criscuolo A."/>
        </authorList>
    </citation>
    <scope>NUCLEOTIDE SEQUENCE</scope>
    <source>
        <strain evidence="2">CIP111885</strain>
    </source>
</reference>
<sequence>MIKYNTEAEKKAFYNSTAWRKLRQEAVKRDNYECQECKRQGLVHVDSVKEDGKKKPIELNVHHKQEIEHHPKLALVLSNLETLCLFHHNVIHDKGYQPKKENKWVHDERW</sequence>
<keyword evidence="3" id="KW-1185">Reference proteome</keyword>
<dbReference type="InterPro" id="IPR003615">
    <property type="entry name" value="HNH_nuc"/>
</dbReference>
<comment type="caution">
    <text evidence="2">The sequence shown here is derived from an EMBL/GenBank/DDBJ whole genome shotgun (WGS) entry which is preliminary data.</text>
</comment>
<evidence type="ECO:0000313" key="2">
    <source>
        <dbReference type="EMBL" id="CAG9608042.1"/>
    </source>
</evidence>